<keyword evidence="7 10" id="KW-0235">DNA replication</keyword>
<evidence type="ECO:0000259" key="12">
    <source>
        <dbReference type="Pfam" id="PF02767"/>
    </source>
</evidence>
<evidence type="ECO:0000259" key="13">
    <source>
        <dbReference type="Pfam" id="PF02768"/>
    </source>
</evidence>
<protein>
    <recommendedName>
        <fullName evidence="3 10">Beta sliding clamp</fullName>
    </recommendedName>
</protein>
<evidence type="ECO:0000256" key="9">
    <source>
        <dbReference type="ARBA" id="ARBA00023125"/>
    </source>
</evidence>
<evidence type="ECO:0000256" key="5">
    <source>
        <dbReference type="ARBA" id="ARBA00022679"/>
    </source>
</evidence>
<dbReference type="RefSeq" id="WP_072935803.1">
    <property type="nucleotide sequence ID" value="NZ_FQUG01000006.1"/>
</dbReference>
<keyword evidence="15" id="KW-1185">Reference proteome</keyword>
<keyword evidence="6 10" id="KW-0548">Nucleotidyltransferase</keyword>
<evidence type="ECO:0000256" key="8">
    <source>
        <dbReference type="ARBA" id="ARBA00022932"/>
    </source>
</evidence>
<comment type="similarity">
    <text evidence="2 10">Belongs to the beta sliding clamp family.</text>
</comment>
<keyword evidence="4 10" id="KW-0963">Cytoplasm</keyword>
<evidence type="ECO:0000256" key="7">
    <source>
        <dbReference type="ARBA" id="ARBA00022705"/>
    </source>
</evidence>
<evidence type="ECO:0000256" key="2">
    <source>
        <dbReference type="ARBA" id="ARBA00010752"/>
    </source>
</evidence>
<dbReference type="PIRSF" id="PIRSF000804">
    <property type="entry name" value="DNA_pol_III_b"/>
    <property type="match status" value="1"/>
</dbReference>
<evidence type="ECO:0000313" key="14">
    <source>
        <dbReference type="EMBL" id="SHF03573.1"/>
    </source>
</evidence>
<comment type="subunit">
    <text evidence="10">Forms a ring-shaped head-to-tail homodimer around DNA.</text>
</comment>
<evidence type="ECO:0000256" key="6">
    <source>
        <dbReference type="ARBA" id="ARBA00022695"/>
    </source>
</evidence>
<dbReference type="SMART" id="SM00480">
    <property type="entry name" value="POL3Bc"/>
    <property type="match status" value="1"/>
</dbReference>
<dbReference type="GO" id="GO:0006271">
    <property type="term" value="P:DNA strand elongation involved in DNA replication"/>
    <property type="evidence" value="ECO:0007669"/>
    <property type="project" value="TreeGrafter"/>
</dbReference>
<evidence type="ECO:0000256" key="4">
    <source>
        <dbReference type="ARBA" id="ARBA00022490"/>
    </source>
</evidence>
<dbReference type="Pfam" id="PF02768">
    <property type="entry name" value="DNA_pol3_beta_3"/>
    <property type="match status" value="1"/>
</dbReference>
<dbReference type="Gene3D" id="3.70.10.10">
    <property type="match status" value="1"/>
</dbReference>
<dbReference type="SUPFAM" id="SSF55979">
    <property type="entry name" value="DNA clamp"/>
    <property type="match status" value="3"/>
</dbReference>
<reference evidence="14 15" key="1">
    <citation type="submission" date="2016-11" db="EMBL/GenBank/DDBJ databases">
        <authorList>
            <person name="Jaros S."/>
            <person name="Januszkiewicz K."/>
            <person name="Wedrychowicz H."/>
        </authorList>
    </citation>
    <scope>NUCLEOTIDE SEQUENCE [LARGE SCALE GENOMIC DNA]</scope>
    <source>
        <strain evidence="14 15">DSM 10502</strain>
    </source>
</reference>
<evidence type="ECO:0000313" key="15">
    <source>
        <dbReference type="Proteomes" id="UP000184404"/>
    </source>
</evidence>
<dbReference type="InterPro" id="IPR022637">
    <property type="entry name" value="DNA_polIII_beta_cen"/>
</dbReference>
<feature type="domain" description="DNA polymerase III beta sliding clamp N-terminal" evidence="11">
    <location>
        <begin position="1"/>
        <end position="119"/>
    </location>
</feature>
<dbReference type="OrthoDB" id="8421503at2"/>
<dbReference type="Pfam" id="PF02767">
    <property type="entry name" value="DNA_pol3_beta_2"/>
    <property type="match status" value="1"/>
</dbReference>
<proteinExistence type="inferred from homology"/>
<dbReference type="InterPro" id="IPR022634">
    <property type="entry name" value="DNA_polIII_beta_N"/>
</dbReference>
<dbReference type="GO" id="GO:0008408">
    <property type="term" value="F:3'-5' exonuclease activity"/>
    <property type="evidence" value="ECO:0007669"/>
    <property type="project" value="InterPro"/>
</dbReference>
<evidence type="ECO:0000259" key="11">
    <source>
        <dbReference type="Pfam" id="PF00712"/>
    </source>
</evidence>
<accession>A0A1M4YDA8</accession>
<dbReference type="GO" id="GO:0003677">
    <property type="term" value="F:DNA binding"/>
    <property type="evidence" value="ECO:0007669"/>
    <property type="project" value="UniProtKB-UniRule"/>
</dbReference>
<dbReference type="GO" id="GO:0003887">
    <property type="term" value="F:DNA-directed DNA polymerase activity"/>
    <property type="evidence" value="ECO:0007669"/>
    <property type="project" value="UniProtKB-UniRule"/>
</dbReference>
<feature type="domain" description="DNA polymerase III beta sliding clamp C-terminal" evidence="13">
    <location>
        <begin position="248"/>
        <end position="368"/>
    </location>
</feature>
<dbReference type="CDD" id="cd00140">
    <property type="entry name" value="beta_clamp"/>
    <property type="match status" value="1"/>
</dbReference>
<organism evidence="14 15">
    <name type="scientific">Schwartzia succinivorans DSM 10502</name>
    <dbReference type="NCBI Taxonomy" id="1123243"/>
    <lineage>
        <taxon>Bacteria</taxon>
        <taxon>Bacillati</taxon>
        <taxon>Bacillota</taxon>
        <taxon>Negativicutes</taxon>
        <taxon>Selenomonadales</taxon>
        <taxon>Selenomonadaceae</taxon>
        <taxon>Schwartzia</taxon>
    </lineage>
</organism>
<dbReference type="NCBIfam" id="TIGR00663">
    <property type="entry name" value="dnan"/>
    <property type="match status" value="1"/>
</dbReference>
<gene>
    <name evidence="14" type="ORF">SAMN02745190_01708</name>
</gene>
<dbReference type="EMBL" id="FQUG01000006">
    <property type="protein sequence ID" value="SHF03573.1"/>
    <property type="molecule type" value="Genomic_DNA"/>
</dbReference>
<dbReference type="Proteomes" id="UP000184404">
    <property type="component" value="Unassembled WGS sequence"/>
</dbReference>
<dbReference type="InterPro" id="IPR001001">
    <property type="entry name" value="DNA_polIII_beta"/>
</dbReference>
<dbReference type="GO" id="GO:0009360">
    <property type="term" value="C:DNA polymerase III complex"/>
    <property type="evidence" value="ECO:0007669"/>
    <property type="project" value="InterPro"/>
</dbReference>
<comment type="subcellular location">
    <subcellularLocation>
        <location evidence="1 10">Cytoplasm</location>
    </subcellularLocation>
</comment>
<dbReference type="InterPro" id="IPR046938">
    <property type="entry name" value="DNA_clamp_sf"/>
</dbReference>
<evidence type="ECO:0000256" key="3">
    <source>
        <dbReference type="ARBA" id="ARBA00021035"/>
    </source>
</evidence>
<dbReference type="STRING" id="1123243.SAMN02745190_01708"/>
<dbReference type="PANTHER" id="PTHR30478:SF0">
    <property type="entry name" value="BETA SLIDING CLAMP"/>
    <property type="match status" value="1"/>
</dbReference>
<dbReference type="Gene3D" id="3.10.150.10">
    <property type="entry name" value="DNA Polymerase III, subunit A, domain 2"/>
    <property type="match status" value="1"/>
</dbReference>
<comment type="function">
    <text evidence="10">Confers DNA tethering and processivity to DNA polymerases and other proteins. Acts as a clamp, forming a ring around DNA (a reaction catalyzed by the clamp-loading complex) which diffuses in an ATP-independent manner freely and bidirectionally along dsDNA. Initially characterized for its ability to contact the catalytic subunit of DNA polymerase III (Pol III), a complex, multichain enzyme responsible for most of the replicative synthesis in bacteria; Pol III exhibits 3'-5' exonuclease proofreading activity. The beta chain is required for initiation of replication as well as for processivity of DNA replication.</text>
</comment>
<dbReference type="GO" id="GO:0005737">
    <property type="term" value="C:cytoplasm"/>
    <property type="evidence" value="ECO:0007669"/>
    <property type="project" value="UniProtKB-SubCell"/>
</dbReference>
<dbReference type="InterPro" id="IPR022635">
    <property type="entry name" value="DNA_polIII_beta_C"/>
</dbReference>
<evidence type="ECO:0000256" key="1">
    <source>
        <dbReference type="ARBA" id="ARBA00004496"/>
    </source>
</evidence>
<sequence>MKFNCSKNDLIQALQIAGRAVATKPQTPILSGIYMKASEGTLELQATDYEIGVVCKIEADVEEEGILVAPGRYFSEVSRNLPGNTVTLTNDNNDNTIHISSGSAHFTLLKMNSEEFPCIRPLNNASHFTIRDTVLKKLIRKTSFACANDETRLIFTGCLLELEEEAVRMAATNTHRLSLDQEVLEGYEGDKKQVIIPARILGELEHGLNSDIPCDVTVNISYNEISFSFDNLYLTSRLIEGQFPDYHRVIPSDFKTRVTIDTAAFMAAVNRVSLIARSSEYNIVKLDFSMGQVHISSNSPEIGHAEETVPVVIDGPDVQIAFNGTYITDVLKHVDTKEFYLSLNESLNPAAVRETEDEAFIYIVTPVRVSR</sequence>
<name>A0A1M4YDA8_9FIRM</name>
<keyword evidence="9" id="KW-0238">DNA-binding</keyword>
<dbReference type="PANTHER" id="PTHR30478">
    <property type="entry name" value="DNA POLYMERASE III SUBUNIT BETA"/>
    <property type="match status" value="1"/>
</dbReference>
<evidence type="ECO:0000256" key="10">
    <source>
        <dbReference type="PIRNR" id="PIRNR000804"/>
    </source>
</evidence>
<dbReference type="AlphaFoldDB" id="A0A1M4YDA8"/>
<keyword evidence="5 10" id="KW-0808">Transferase</keyword>
<feature type="domain" description="DNA polymerase III beta sliding clamp central" evidence="12">
    <location>
        <begin position="130"/>
        <end position="245"/>
    </location>
</feature>
<keyword evidence="8 10" id="KW-0239">DNA-directed DNA polymerase</keyword>
<dbReference type="Pfam" id="PF00712">
    <property type="entry name" value="DNA_pol3_beta"/>
    <property type="match status" value="1"/>
</dbReference>